<comment type="caution">
    <text evidence="2">The sequence shown here is derived from an EMBL/GenBank/DDBJ whole genome shotgun (WGS) entry which is preliminary data.</text>
</comment>
<dbReference type="AlphaFoldDB" id="A0AAW4NN00"/>
<dbReference type="RefSeq" id="WP_219427501.1">
    <property type="nucleotide sequence ID" value="NZ_JAHXRD010000005.1"/>
</dbReference>
<feature type="signal peptide" evidence="1">
    <location>
        <begin position="1"/>
        <end position="20"/>
    </location>
</feature>
<dbReference type="PROSITE" id="PS51257">
    <property type="entry name" value="PROKAR_LIPOPROTEIN"/>
    <property type="match status" value="1"/>
</dbReference>
<keyword evidence="1" id="KW-0732">Signal</keyword>
<evidence type="ECO:0008006" key="4">
    <source>
        <dbReference type="Google" id="ProtNLM"/>
    </source>
</evidence>
<evidence type="ECO:0000313" key="3">
    <source>
        <dbReference type="Proteomes" id="UP001196873"/>
    </source>
</evidence>
<gene>
    <name evidence="2" type="ORF">KZY68_09235</name>
</gene>
<feature type="chain" id="PRO_5043800770" description="Lipoprotein" evidence="1">
    <location>
        <begin position="21"/>
        <end position="560"/>
    </location>
</feature>
<sequence>MKIKHIVSLVVMTLFFTLFSCSNNEDFTIATGKVIKTVETGDATVTAVSAIVKGKVTDLSRMDAASYNVGVVYGTREDPTTTGQRVVGTIDSLGVVTTRLQGLSKGITYYYATYVTLEGKLTTFGDVKSFVSTDAKITTDDATNITPTKATLAASMHGLDGIMVEGQTEIRCGFKLSTSQNDVKQGVDYAISSVKNKFSYDLSGLIPGHTYYYIPYFYLGDGVVYGEVKHFKTRPQEMEYVDLGLSVLWAKCNIGAEKEQEIGVLTAFGDPTGLMQSDFLPDYPIVNDISSTANDIATQADIDGNSMVKSSMPTANQVKELVEKTTQKEETVGGVKGIRFKAANGNSIFMPYTGYRKGQVVTSSDAEGLYWTGSHYDIVNDYSHTLKLSAGSAACGLSTRNLGLAVRSVRKTTGLHPLSNRLVVGDLENNGRIRIELYNEYRATRNTPAVNPAQIKFSKNMVVTFNIMGIAGNLKPTAATSHIAGLEFADESWAVNHWSSLSGDKYDATIHGDGTYKVWMETTSNAAGAKVFCIDIKNLATDLIDSSKLKVNVISVDFDR</sequence>
<accession>A0AAW4NN00</accession>
<evidence type="ECO:0000256" key="1">
    <source>
        <dbReference type="SAM" id="SignalP"/>
    </source>
</evidence>
<dbReference type="Proteomes" id="UP001196873">
    <property type="component" value="Unassembled WGS sequence"/>
</dbReference>
<evidence type="ECO:0000313" key="2">
    <source>
        <dbReference type="EMBL" id="MBW4866186.1"/>
    </source>
</evidence>
<reference evidence="2" key="1">
    <citation type="submission" date="2021-07" db="EMBL/GenBank/DDBJ databases">
        <title>Genomic diversity and antimicrobial resistance of Prevotella spp. isolated from chronic lung disease airways.</title>
        <authorList>
            <person name="Webb K.A."/>
            <person name="Olagoke O.S."/>
            <person name="Baird T."/>
            <person name="Neill J."/>
            <person name="Pham A."/>
            <person name="Wells T.J."/>
            <person name="Ramsay K.A."/>
            <person name="Bell S.C."/>
            <person name="Sarovich D.S."/>
            <person name="Price E.P."/>
        </authorList>
    </citation>
    <scope>NUCLEOTIDE SEQUENCE</scope>
    <source>
        <strain evidence="2">SCHI0047.S.3</strain>
    </source>
</reference>
<proteinExistence type="predicted"/>
<protein>
    <recommendedName>
        <fullName evidence="4">Lipoprotein</fullName>
    </recommendedName>
</protein>
<dbReference type="EMBL" id="JAHXRF010000013">
    <property type="protein sequence ID" value="MBW4866186.1"/>
    <property type="molecule type" value="Genomic_DNA"/>
</dbReference>
<organism evidence="2 3">
    <name type="scientific">Segatella salivae</name>
    <dbReference type="NCBI Taxonomy" id="228604"/>
    <lineage>
        <taxon>Bacteria</taxon>
        <taxon>Pseudomonadati</taxon>
        <taxon>Bacteroidota</taxon>
        <taxon>Bacteroidia</taxon>
        <taxon>Bacteroidales</taxon>
        <taxon>Prevotellaceae</taxon>
        <taxon>Segatella</taxon>
    </lineage>
</organism>
<name>A0AAW4NN00_9BACT</name>